<dbReference type="RefSeq" id="WP_349759753.1">
    <property type="nucleotide sequence ID" value="NZ_JBEGCI010000018.1"/>
</dbReference>
<feature type="signal peptide" evidence="1">
    <location>
        <begin position="1"/>
        <end position="18"/>
    </location>
</feature>
<evidence type="ECO:0000313" key="3">
    <source>
        <dbReference type="Proteomes" id="UP001472978"/>
    </source>
</evidence>
<sequence length="78" mass="8205">MLRWMAILLLAAAAQSQASDDDTSPDQALTPCSAAWVALVEARLGTGDGRGHGLDLGSGEWRSVVEFRLGIRDDPAAP</sequence>
<keyword evidence="3" id="KW-1185">Reference proteome</keyword>
<evidence type="ECO:0000313" key="2">
    <source>
        <dbReference type="EMBL" id="MEQ6890264.1"/>
    </source>
</evidence>
<dbReference type="EMBL" id="JBEGCI010000018">
    <property type="protein sequence ID" value="MEQ6890264.1"/>
    <property type="molecule type" value="Genomic_DNA"/>
</dbReference>
<organism evidence="2 3">
    <name type="scientific">Halomonas pelophila</name>
    <dbReference type="NCBI Taxonomy" id="3151122"/>
    <lineage>
        <taxon>Bacteria</taxon>
        <taxon>Pseudomonadati</taxon>
        <taxon>Pseudomonadota</taxon>
        <taxon>Gammaproteobacteria</taxon>
        <taxon>Oceanospirillales</taxon>
        <taxon>Halomonadaceae</taxon>
        <taxon>Halomonas</taxon>
    </lineage>
</organism>
<proteinExistence type="predicted"/>
<feature type="chain" id="PRO_5046986321" evidence="1">
    <location>
        <begin position="19"/>
        <end position="78"/>
    </location>
</feature>
<evidence type="ECO:0000256" key="1">
    <source>
        <dbReference type="SAM" id="SignalP"/>
    </source>
</evidence>
<reference evidence="2 3" key="1">
    <citation type="submission" date="2024-05" db="EMBL/GenBank/DDBJ databases">
        <title>Halomonas sp. CS7 16S ribosomal RNA gene Genome sequencing and assembly.</title>
        <authorList>
            <person name="Yook S."/>
        </authorList>
    </citation>
    <scope>NUCLEOTIDE SEQUENCE [LARGE SCALE GENOMIC DNA]</scope>
    <source>
        <strain evidence="2 3">CS7</strain>
    </source>
</reference>
<keyword evidence="1" id="KW-0732">Signal</keyword>
<accession>A0ABV1N938</accession>
<dbReference type="Proteomes" id="UP001472978">
    <property type="component" value="Unassembled WGS sequence"/>
</dbReference>
<gene>
    <name evidence="2" type="ORF">ABE957_16450</name>
</gene>
<comment type="caution">
    <text evidence="2">The sequence shown here is derived from an EMBL/GenBank/DDBJ whole genome shotgun (WGS) entry which is preliminary data.</text>
</comment>
<name>A0ABV1N938_9GAMM</name>
<protein>
    <submittedName>
        <fullName evidence="2">Uncharacterized protein</fullName>
    </submittedName>
</protein>